<name>A0ACC3ACH3_9EURO</name>
<organism evidence="1 2">
    <name type="scientific">Neophaeococcomyces mojaviensis</name>
    <dbReference type="NCBI Taxonomy" id="3383035"/>
    <lineage>
        <taxon>Eukaryota</taxon>
        <taxon>Fungi</taxon>
        <taxon>Dikarya</taxon>
        <taxon>Ascomycota</taxon>
        <taxon>Pezizomycotina</taxon>
        <taxon>Eurotiomycetes</taxon>
        <taxon>Chaetothyriomycetidae</taxon>
        <taxon>Chaetothyriales</taxon>
        <taxon>Chaetothyriales incertae sedis</taxon>
        <taxon>Neophaeococcomyces</taxon>
    </lineage>
</organism>
<gene>
    <name evidence="1" type="ORF">H2198_003081</name>
</gene>
<sequence length="288" mass="32802">MDPFTILGLAHLSTEKEVKDAYRRLALRWHPDRAGAGATAKFQQIGNAYEEIMSKKLYWQGRTTNRNVNFNKPARPSDPSPGSMSAEQWSPPKGKPPPKPYTHHHTSSQPQHQYRESDFPDLNNERQGARTRPSAQQPPQNGAKPDRFQTIADNLQQMLTAEKQRRRNTTKIKGWINMEDKIGDSINDLKSTCPLLSKEMAIAIGKILYSLKLLKEEYSCRCAKDYWTRASFDQLVEAAVVGPLLTPHLMRDARDGFDLAKYQYAKENGKKTCTAKAGWSRVRFEEPN</sequence>
<protein>
    <submittedName>
        <fullName evidence="1">Uncharacterized protein</fullName>
    </submittedName>
</protein>
<evidence type="ECO:0000313" key="1">
    <source>
        <dbReference type="EMBL" id="KAJ9659506.1"/>
    </source>
</evidence>
<accession>A0ACC3ACH3</accession>
<reference evidence="1" key="1">
    <citation type="submission" date="2022-10" db="EMBL/GenBank/DDBJ databases">
        <title>Culturing micro-colonial fungi from biological soil crusts in the Mojave desert and describing Neophaeococcomyces mojavensis, and introducing the new genera and species Taxawa tesnikishii.</title>
        <authorList>
            <person name="Kurbessoian T."/>
            <person name="Stajich J.E."/>
        </authorList>
    </citation>
    <scope>NUCLEOTIDE SEQUENCE</scope>
    <source>
        <strain evidence="1">JES_112</strain>
    </source>
</reference>
<evidence type="ECO:0000313" key="2">
    <source>
        <dbReference type="Proteomes" id="UP001172386"/>
    </source>
</evidence>
<comment type="caution">
    <text evidence="1">The sequence shown here is derived from an EMBL/GenBank/DDBJ whole genome shotgun (WGS) entry which is preliminary data.</text>
</comment>
<dbReference type="Proteomes" id="UP001172386">
    <property type="component" value="Unassembled WGS sequence"/>
</dbReference>
<proteinExistence type="predicted"/>
<keyword evidence="2" id="KW-1185">Reference proteome</keyword>
<dbReference type="EMBL" id="JAPDRQ010000039">
    <property type="protein sequence ID" value="KAJ9659506.1"/>
    <property type="molecule type" value="Genomic_DNA"/>
</dbReference>